<dbReference type="GO" id="GO:0004222">
    <property type="term" value="F:metalloendopeptidase activity"/>
    <property type="evidence" value="ECO:0007669"/>
    <property type="project" value="InterPro"/>
</dbReference>
<keyword evidence="3 6" id="KW-0378">Hydrolase</keyword>
<gene>
    <name evidence="8" type="ORF">PTTT1_LOCUS38605</name>
</gene>
<comment type="similarity">
    <text evidence="6">Belongs to the peptidase M48 family.</text>
</comment>
<evidence type="ECO:0000256" key="6">
    <source>
        <dbReference type="RuleBase" id="RU003983"/>
    </source>
</evidence>
<evidence type="ECO:0000256" key="2">
    <source>
        <dbReference type="ARBA" id="ARBA00022723"/>
    </source>
</evidence>
<evidence type="ECO:0000313" key="8">
    <source>
        <dbReference type="EMBL" id="CAG9288460.1"/>
    </source>
</evidence>
<dbReference type="GO" id="GO:0046872">
    <property type="term" value="F:metal ion binding"/>
    <property type="evidence" value="ECO:0007669"/>
    <property type="project" value="UniProtKB-KW"/>
</dbReference>
<proteinExistence type="inferred from homology"/>
<evidence type="ECO:0000256" key="5">
    <source>
        <dbReference type="ARBA" id="ARBA00023049"/>
    </source>
</evidence>
<keyword evidence="5 6" id="KW-0482">Metalloprotease</keyword>
<dbReference type="AlphaFoldDB" id="A0A8J9TTP5"/>
<dbReference type="GO" id="GO:0016020">
    <property type="term" value="C:membrane"/>
    <property type="evidence" value="ECO:0007669"/>
    <property type="project" value="TreeGrafter"/>
</dbReference>
<dbReference type="GO" id="GO:0051603">
    <property type="term" value="P:proteolysis involved in protein catabolic process"/>
    <property type="evidence" value="ECO:0007669"/>
    <property type="project" value="TreeGrafter"/>
</dbReference>
<evidence type="ECO:0000256" key="3">
    <source>
        <dbReference type="ARBA" id="ARBA00022801"/>
    </source>
</evidence>
<keyword evidence="2" id="KW-0479">Metal-binding</keyword>
<dbReference type="Proteomes" id="UP000836788">
    <property type="component" value="Chromosome 3"/>
</dbReference>
<feature type="domain" description="Peptidase M48" evidence="7">
    <location>
        <begin position="158"/>
        <end position="317"/>
    </location>
</feature>
<dbReference type="PANTHER" id="PTHR22726:SF1">
    <property type="entry name" value="METALLOENDOPEPTIDASE OMA1, MITOCHONDRIAL"/>
    <property type="match status" value="1"/>
</dbReference>
<dbReference type="Pfam" id="PF01435">
    <property type="entry name" value="Peptidase_M48"/>
    <property type="match status" value="1"/>
</dbReference>
<protein>
    <recommendedName>
        <fullName evidence="7">Peptidase M48 domain-containing protein</fullName>
    </recommendedName>
</protein>
<keyword evidence="1 6" id="KW-0645">Protease</keyword>
<dbReference type="CDD" id="cd07331">
    <property type="entry name" value="M48C_Oma1_like"/>
    <property type="match status" value="1"/>
</dbReference>
<organism evidence="8">
    <name type="scientific">Phaeodactylum tricornutum</name>
    <name type="common">Diatom</name>
    <dbReference type="NCBI Taxonomy" id="2850"/>
    <lineage>
        <taxon>Eukaryota</taxon>
        <taxon>Sar</taxon>
        <taxon>Stramenopiles</taxon>
        <taxon>Ochrophyta</taxon>
        <taxon>Bacillariophyta</taxon>
        <taxon>Bacillariophyceae</taxon>
        <taxon>Bacillariophycidae</taxon>
        <taxon>Naviculales</taxon>
        <taxon>Phaeodactylaceae</taxon>
        <taxon>Phaeodactylum</taxon>
    </lineage>
</organism>
<dbReference type="InterPro" id="IPR001915">
    <property type="entry name" value="Peptidase_M48"/>
</dbReference>
<reference evidence="8" key="1">
    <citation type="submission" date="2022-02" db="EMBL/GenBank/DDBJ databases">
        <authorList>
            <person name="Giguere J D."/>
        </authorList>
    </citation>
    <scope>NUCLEOTIDE SEQUENCE</scope>
    <source>
        <strain evidence="8">CCAP 1055/1</strain>
    </source>
</reference>
<evidence type="ECO:0000256" key="4">
    <source>
        <dbReference type="ARBA" id="ARBA00022833"/>
    </source>
</evidence>
<sequence length="366" mass="41323">MNSLLFPLRCYRLNSVSAGIWKKTTRIHAPYVRSFSSSGPNRFHLPFVSSSKRQSSTKIPTYVWMTVGGSSVLVAYCYVSFLDRAPLTSRLRWIATSPDWEESMGDQEYRKLIQHFRSDVLPPSHRASITVHRVGHRITEAALDFAKTYSLHSYVQNSRPYTYSVVRSDTANAFVLPGNHVFVMTGLFKFVKNEDELAAVLGHEMAHNLARHAGEKVSGSIVVNILARISLLIDPSGILMTFLLPAATVLRELPNSRQQETEADHIGLHLAARACYDPRAAQRVFGAMKAAETSDVQRSPEFLSTHPTHDRRLEDLATFMPEALAIVERDADRCRHIRADMSLARQRAVREAQISNTQSYKNNRER</sequence>
<dbReference type="EMBL" id="OU594944">
    <property type="protein sequence ID" value="CAG9288460.1"/>
    <property type="molecule type" value="Genomic_DNA"/>
</dbReference>
<dbReference type="Gene3D" id="3.30.2010.10">
    <property type="entry name" value="Metalloproteases ('zincins'), catalytic domain"/>
    <property type="match status" value="1"/>
</dbReference>
<evidence type="ECO:0000259" key="7">
    <source>
        <dbReference type="Pfam" id="PF01435"/>
    </source>
</evidence>
<dbReference type="PANTHER" id="PTHR22726">
    <property type="entry name" value="METALLOENDOPEPTIDASE OMA1"/>
    <property type="match status" value="1"/>
</dbReference>
<evidence type="ECO:0000256" key="1">
    <source>
        <dbReference type="ARBA" id="ARBA00022670"/>
    </source>
</evidence>
<comment type="cofactor">
    <cofactor evidence="6">
        <name>Zn(2+)</name>
        <dbReference type="ChEBI" id="CHEBI:29105"/>
    </cofactor>
    <text evidence="6">Binds 1 zinc ion per subunit.</text>
</comment>
<name>A0A8J9TTP5_PHATR</name>
<dbReference type="InterPro" id="IPR051156">
    <property type="entry name" value="Mito/Outer_Membr_Metalloprot"/>
</dbReference>
<accession>A0A8J9TTP5</accession>
<keyword evidence="4 6" id="KW-0862">Zinc</keyword>